<proteinExistence type="predicted"/>
<protein>
    <recommendedName>
        <fullName evidence="2">Phosphoserine phosphatase</fullName>
    </recommendedName>
</protein>
<gene>
    <name evidence="1" type="ORF">METZ01_LOCUS346990</name>
</gene>
<reference evidence="1" key="1">
    <citation type="submission" date="2018-05" db="EMBL/GenBank/DDBJ databases">
        <authorList>
            <person name="Lanie J.A."/>
            <person name="Ng W.-L."/>
            <person name="Kazmierczak K.M."/>
            <person name="Andrzejewski T.M."/>
            <person name="Davidsen T.M."/>
            <person name="Wayne K.J."/>
            <person name="Tettelin H."/>
            <person name="Glass J.I."/>
            <person name="Rusch D."/>
            <person name="Podicherti R."/>
            <person name="Tsui H.-C.T."/>
            <person name="Winkler M.E."/>
        </authorList>
    </citation>
    <scope>NUCLEOTIDE SEQUENCE</scope>
</reference>
<sequence>MNKKIALCYDFDGTLCAGYMQNQKLIPDCKIDIGKFWSEVIDYSHKNKVDPTLSYMLILENKMHEANLEISREKFVNYGKELKLFPGVNDWFKRIKNFGKEKNIDVEHYIISSGLTNMIEGCSFFNELNRVYACEYIFKNGRGLWPKLSVNYSNKVQFLYRIHKGAFEVSDQEGVNEKKYFGDHIHVPFENMIFFGDGETDVPTFNVLNKNNGKSICIYEDKNQKSIDIAKKLFSDGRIHHLVKNDYQENSEVDVLVKEIIKSKSN</sequence>
<name>A0A382R8Z4_9ZZZZ</name>
<organism evidence="1">
    <name type="scientific">marine metagenome</name>
    <dbReference type="NCBI Taxonomy" id="408172"/>
    <lineage>
        <taxon>unclassified sequences</taxon>
        <taxon>metagenomes</taxon>
        <taxon>ecological metagenomes</taxon>
    </lineage>
</organism>
<dbReference type="SUPFAM" id="SSF56784">
    <property type="entry name" value="HAD-like"/>
    <property type="match status" value="1"/>
</dbReference>
<accession>A0A382R8Z4</accession>
<dbReference type="InterPro" id="IPR036412">
    <property type="entry name" value="HAD-like_sf"/>
</dbReference>
<dbReference type="AlphaFoldDB" id="A0A382R8Z4"/>
<evidence type="ECO:0000313" key="1">
    <source>
        <dbReference type="EMBL" id="SVC94136.1"/>
    </source>
</evidence>
<dbReference type="EMBL" id="UINC01119959">
    <property type="protein sequence ID" value="SVC94136.1"/>
    <property type="molecule type" value="Genomic_DNA"/>
</dbReference>
<evidence type="ECO:0008006" key="2">
    <source>
        <dbReference type="Google" id="ProtNLM"/>
    </source>
</evidence>
<dbReference type="Gene3D" id="3.40.50.1000">
    <property type="entry name" value="HAD superfamily/HAD-like"/>
    <property type="match status" value="1"/>
</dbReference>
<dbReference type="InterPro" id="IPR023214">
    <property type="entry name" value="HAD_sf"/>
</dbReference>